<dbReference type="InterPro" id="IPR036465">
    <property type="entry name" value="vWFA_dom_sf"/>
</dbReference>
<sequence length="796" mass="90335">MPPDPWFLRSTHPVFLPAHSALVLPEDEFEIFLQKDLKSMEGTSESNEAYQLSEKTESSEDSEAVVVSDVSTTADVREILDDINIDVDDSDSKDDAPSDMQNKMLTENADIAYRSTTEPLVDLFTELEDVVSGPRLLELLERAWRVDPVVTLKIIFNSRSIHLGKASRHTFYRCAGWLAKKHPRTLITNLPWLNRPLIQKKAEKKDDKRKTDDDYDDELVIVEEDLDDNDPARFDVKNGVAHGYWKDLLNILALHVNDKLDVLSNPRDILNIEREEDKRLWPKTQDDANIIRHEKRNARHDAAIKHFNNDSIYRALHLAVARLFATQLKADLNLLKGDDARARRNISLCGKWAPSLERFHDKHTSVATSIAEILHPLPEFTGFDTYDPENIDQRTLYLRHAREAYRKDLAALRKHLGCVERDITANTYKNIKYERVPSIAMNNYAALFARKDTDRFEQYVDQVATGKARISGATLLPSTLVKMVRESLRTRKRSFSQLAGDRKHKGAKDLVQAKMDEITAKSLDGQWNTLVQRTKDSGTLQNCIAVADVSGSMESPAFPDRTCPMDSAIGLSLLIAEVCKPPFGGAFITFSTNPKVEEVDLAQTFQDKYLQLKRAEWGMSTDFEAVFEKLILPMAIRDKLKPEDMVKRIFVFSDMHFNNAVDRTASPWATSYERIEKRFRDAGYDMPELVFWNLAGGRAGYMGGHWGSQGDPTAPKPVTAEQTGTALVSGYSQGMLKVFLDNGTFEDEEEEEEIVEKIGDDGEVIIDKAKKRKLDPMSVLNKAVRHKAYSMLRVVD</sequence>
<keyword evidence="5" id="KW-1185">Reference proteome</keyword>
<dbReference type="GeneID" id="63833613"/>
<evidence type="ECO:0000313" key="5">
    <source>
        <dbReference type="Proteomes" id="UP000803844"/>
    </source>
</evidence>
<dbReference type="PIRSF" id="PIRSF015417">
    <property type="entry name" value="T31B5_30_vWA"/>
    <property type="match status" value="1"/>
</dbReference>
<dbReference type="RefSeq" id="XP_040780753.1">
    <property type="nucleotide sequence ID" value="XM_040916484.1"/>
</dbReference>
<dbReference type="Pfam" id="PF11443">
    <property type="entry name" value="DUF2828"/>
    <property type="match status" value="1"/>
</dbReference>
<dbReference type="AlphaFoldDB" id="A0A9P4YA85"/>
<evidence type="ECO:0000259" key="3">
    <source>
        <dbReference type="Pfam" id="PF25043"/>
    </source>
</evidence>
<evidence type="ECO:0000256" key="1">
    <source>
        <dbReference type="SAM" id="MobiDB-lite"/>
    </source>
</evidence>
<accession>A0A9P4YA85</accession>
<dbReference type="EMBL" id="MU032344">
    <property type="protein sequence ID" value="KAF3769792.1"/>
    <property type="molecule type" value="Genomic_DNA"/>
</dbReference>
<name>A0A9P4YA85_CRYP1</name>
<gene>
    <name evidence="4" type="ORF">M406DRAFT_247767</name>
</gene>
<dbReference type="Proteomes" id="UP000803844">
    <property type="component" value="Unassembled WGS sequence"/>
</dbReference>
<feature type="domain" description="DUF7788" evidence="3">
    <location>
        <begin position="542"/>
        <end position="784"/>
    </location>
</feature>
<protein>
    <recommendedName>
        <fullName evidence="6">DUF2828 domain-containing protein</fullName>
    </recommendedName>
</protein>
<feature type="region of interest" description="Disordered" evidence="1">
    <location>
        <begin position="43"/>
        <end position="62"/>
    </location>
</feature>
<evidence type="ECO:0008006" key="6">
    <source>
        <dbReference type="Google" id="ProtNLM"/>
    </source>
</evidence>
<feature type="domain" description="DUF2828" evidence="2">
    <location>
        <begin position="106"/>
        <end position="540"/>
    </location>
</feature>
<proteinExistence type="predicted"/>
<dbReference type="Pfam" id="PF25043">
    <property type="entry name" value="DUF7788"/>
    <property type="match status" value="1"/>
</dbReference>
<dbReference type="InterPro" id="IPR011205">
    <property type="entry name" value="UCP015417_vWA"/>
</dbReference>
<dbReference type="PANTHER" id="PTHR31373:SF27">
    <property type="entry name" value="TROVE DOMAIN-CONTAINING PROTEIN"/>
    <property type="match status" value="1"/>
</dbReference>
<dbReference type="OrthoDB" id="1149618at2759"/>
<dbReference type="InterPro" id="IPR058580">
    <property type="entry name" value="DUF2828"/>
</dbReference>
<dbReference type="PANTHER" id="PTHR31373">
    <property type="entry name" value="OS06G0652100 PROTEIN"/>
    <property type="match status" value="1"/>
</dbReference>
<dbReference type="Gene3D" id="3.40.50.410">
    <property type="entry name" value="von Willebrand factor, type A domain"/>
    <property type="match status" value="1"/>
</dbReference>
<reference evidence="4" key="1">
    <citation type="journal article" date="2020" name="Phytopathology">
        <title>Genome sequence of the chestnut blight fungus Cryphonectria parasitica EP155: A fundamental resource for an archetypical invasive plant pathogen.</title>
        <authorList>
            <person name="Crouch J.A."/>
            <person name="Dawe A."/>
            <person name="Aerts A."/>
            <person name="Barry K."/>
            <person name="Churchill A.C.L."/>
            <person name="Grimwood J."/>
            <person name="Hillman B."/>
            <person name="Milgroom M.G."/>
            <person name="Pangilinan J."/>
            <person name="Smith M."/>
            <person name="Salamov A."/>
            <person name="Schmutz J."/>
            <person name="Yadav J."/>
            <person name="Grigoriev I.V."/>
            <person name="Nuss D."/>
        </authorList>
    </citation>
    <scope>NUCLEOTIDE SEQUENCE</scope>
    <source>
        <strain evidence="4">EP155</strain>
    </source>
</reference>
<comment type="caution">
    <text evidence="4">The sequence shown here is derived from an EMBL/GenBank/DDBJ whole genome shotgun (WGS) entry which is preliminary data.</text>
</comment>
<evidence type="ECO:0000313" key="4">
    <source>
        <dbReference type="EMBL" id="KAF3769792.1"/>
    </source>
</evidence>
<organism evidence="4 5">
    <name type="scientific">Cryphonectria parasitica (strain ATCC 38755 / EP155)</name>
    <dbReference type="NCBI Taxonomy" id="660469"/>
    <lineage>
        <taxon>Eukaryota</taxon>
        <taxon>Fungi</taxon>
        <taxon>Dikarya</taxon>
        <taxon>Ascomycota</taxon>
        <taxon>Pezizomycotina</taxon>
        <taxon>Sordariomycetes</taxon>
        <taxon>Sordariomycetidae</taxon>
        <taxon>Diaporthales</taxon>
        <taxon>Cryphonectriaceae</taxon>
        <taxon>Cryphonectria-Endothia species complex</taxon>
        <taxon>Cryphonectria</taxon>
    </lineage>
</organism>
<dbReference type="InterPro" id="IPR056690">
    <property type="entry name" value="DUF7788"/>
</dbReference>
<evidence type="ECO:0000259" key="2">
    <source>
        <dbReference type="Pfam" id="PF11443"/>
    </source>
</evidence>